<sequence>MTDTRSASELAAVAAGAVRALNRATLAVDGEAPGLTYPGDVYATVAALGAAAGELPQSFEQLLGFLDQLNAAGALRSERDALGAELLEAGAALADAAQAAHALRGALDRALPALGAVGHVQPA</sequence>
<name>A0ABZ1W017_9ACTN</name>
<dbReference type="RefSeq" id="WP_329492735.1">
    <property type="nucleotide sequence ID" value="NZ_CP108460.1"/>
</dbReference>
<keyword evidence="3" id="KW-1185">Reference proteome</keyword>
<evidence type="ECO:0000313" key="2">
    <source>
        <dbReference type="EMBL" id="WUS61227.1"/>
    </source>
</evidence>
<accession>A0ABZ1W017</accession>
<evidence type="ECO:0000313" key="3">
    <source>
        <dbReference type="Proteomes" id="UP001432014"/>
    </source>
</evidence>
<organism evidence="1 3">
    <name type="scientific">Kitasatospora herbaricolor</name>
    <dbReference type="NCBI Taxonomy" id="68217"/>
    <lineage>
        <taxon>Bacteria</taxon>
        <taxon>Bacillati</taxon>
        <taxon>Actinomycetota</taxon>
        <taxon>Actinomycetes</taxon>
        <taxon>Kitasatosporales</taxon>
        <taxon>Streptomycetaceae</taxon>
        <taxon>Kitasatospora</taxon>
    </lineage>
</organism>
<reference evidence="1 3" key="1">
    <citation type="submission" date="2022-10" db="EMBL/GenBank/DDBJ databases">
        <title>The complete genomes of actinobacterial strains from the NBC collection.</title>
        <authorList>
            <person name="Joergensen T.S."/>
            <person name="Alvarez Arevalo M."/>
            <person name="Sterndorff E.B."/>
            <person name="Faurdal D."/>
            <person name="Vuksanovic O."/>
            <person name="Mourched A.-S."/>
            <person name="Charusanti P."/>
            <person name="Shaw S."/>
            <person name="Blin K."/>
            <person name="Weber T."/>
        </authorList>
    </citation>
    <scope>NUCLEOTIDE SEQUENCE [LARGE SCALE GENOMIC DNA]</scope>
    <source>
        <strain evidence="1 3">NBC_01247</strain>
    </source>
</reference>
<dbReference type="EMBL" id="CP108482">
    <property type="protein sequence ID" value="WUS61227.1"/>
    <property type="molecule type" value="Genomic_DNA"/>
</dbReference>
<dbReference type="EMBL" id="CP108482">
    <property type="protein sequence ID" value="WUS54119.1"/>
    <property type="molecule type" value="Genomic_DNA"/>
</dbReference>
<dbReference type="Proteomes" id="UP001432014">
    <property type="component" value="Chromosome"/>
</dbReference>
<gene>
    <name evidence="1" type="ORF">OG469_00545</name>
    <name evidence="2" type="ORF">OG469_40475</name>
</gene>
<protein>
    <submittedName>
        <fullName evidence="1">Uncharacterized protein</fullName>
    </submittedName>
</protein>
<proteinExistence type="predicted"/>
<evidence type="ECO:0000313" key="1">
    <source>
        <dbReference type="EMBL" id="WUS54119.1"/>
    </source>
</evidence>